<dbReference type="PANTHER" id="PTHR13299">
    <property type="entry name" value="PEROXISOMAL MEMBRANE PROTEIN PEX16"/>
    <property type="match status" value="1"/>
</dbReference>
<dbReference type="InterPro" id="IPR013919">
    <property type="entry name" value="Pex16"/>
</dbReference>
<sequence>MAEGNTSLSHLLQTSQELIALGTTHATAIRQKYEQFVLHNPETISTVESILRALSYMLPGRFGASEALSELVFSASQILTLLNDCIFREGGSSLACDVTSSWSKQRLLLWLTVIEYLEVFIELGASRLWGEAGKWIIVVVLQIAKAALRFALLFKYNSGIQRTPLIPPFDRSKLVKPEEVDREDPDTLRKVEISDEAVPNDERSQTNGHTGPVWRGPRSGRVVRSLGATPSGPNRSWKLPEGTSKTKTASQPTDLSSRRMVAESLYISRPLLHVTSMFMFGQTSWKPWLISCGVDVTSLALMGDSSELNDEEKSELSRRTFRLLFYLLRSPFYDNYSKTRILSFLKFMTGNVPGVSLVLNPLLDYLPTWQKIYFYNWSS</sequence>
<evidence type="ECO:0000313" key="6">
    <source>
        <dbReference type="Proteomes" id="UP000275408"/>
    </source>
</evidence>
<dbReference type="PANTHER" id="PTHR13299:SF0">
    <property type="entry name" value="PEROXISOMAL MEMBRANE PROTEIN PEX16"/>
    <property type="match status" value="1"/>
</dbReference>
<proteinExistence type="inferred from homology"/>
<evidence type="ECO:0000313" key="5">
    <source>
        <dbReference type="EMBL" id="RMX58505.1"/>
    </source>
</evidence>
<evidence type="ECO:0000256" key="1">
    <source>
        <dbReference type="ARBA" id="ARBA00009505"/>
    </source>
</evidence>
<dbReference type="STRING" id="46731.A0A3M6UXW1"/>
<evidence type="ECO:0000256" key="4">
    <source>
        <dbReference type="SAM" id="MobiDB-lite"/>
    </source>
</evidence>
<dbReference type="Proteomes" id="UP000275408">
    <property type="component" value="Unassembled WGS sequence"/>
</dbReference>
<comment type="subcellular location">
    <subcellularLocation>
        <location evidence="3">Peroxisome membrane</location>
    </subcellularLocation>
</comment>
<evidence type="ECO:0000256" key="2">
    <source>
        <dbReference type="ARBA" id="ARBA00018577"/>
    </source>
</evidence>
<dbReference type="OMA" id="PTWQSTY"/>
<comment type="similarity">
    <text evidence="1 3">Belongs to the peroxin-16 family.</text>
</comment>
<dbReference type="GO" id="GO:0005778">
    <property type="term" value="C:peroxisomal membrane"/>
    <property type="evidence" value="ECO:0007669"/>
    <property type="project" value="UniProtKB-SubCell"/>
</dbReference>
<feature type="region of interest" description="Disordered" evidence="4">
    <location>
        <begin position="176"/>
        <end position="255"/>
    </location>
</feature>
<dbReference type="OrthoDB" id="2021143at2759"/>
<name>A0A3M6UXW1_POCDA</name>
<reference evidence="5 6" key="1">
    <citation type="journal article" date="2018" name="Sci. Rep.">
        <title>Comparative analysis of the Pocillopora damicornis genome highlights role of immune system in coral evolution.</title>
        <authorList>
            <person name="Cunning R."/>
            <person name="Bay R.A."/>
            <person name="Gillette P."/>
            <person name="Baker A.C."/>
            <person name="Traylor-Knowles N."/>
        </authorList>
    </citation>
    <scope>NUCLEOTIDE SEQUENCE [LARGE SCALE GENOMIC DNA]</scope>
    <source>
        <strain evidence="5">RSMAS</strain>
        <tissue evidence="5">Whole animal</tissue>
    </source>
</reference>
<dbReference type="EMBL" id="RCHS01000500">
    <property type="protein sequence ID" value="RMX58505.1"/>
    <property type="molecule type" value="Genomic_DNA"/>
</dbReference>
<accession>A0A3M6UXW1</accession>
<comment type="caution">
    <text evidence="5">The sequence shown here is derived from an EMBL/GenBank/DDBJ whole genome shotgun (WGS) entry which is preliminary data.</text>
</comment>
<keyword evidence="6" id="KW-1185">Reference proteome</keyword>
<feature type="compositionally biased region" description="Polar residues" evidence="4">
    <location>
        <begin position="243"/>
        <end position="255"/>
    </location>
</feature>
<gene>
    <name evidence="5" type="ORF">pdam_00010738</name>
</gene>
<dbReference type="AlphaFoldDB" id="A0A3M6UXW1"/>
<dbReference type="Pfam" id="PF08610">
    <property type="entry name" value="Pex16"/>
    <property type="match status" value="1"/>
</dbReference>
<feature type="compositionally biased region" description="Basic and acidic residues" evidence="4">
    <location>
        <begin position="176"/>
        <end position="193"/>
    </location>
</feature>
<keyword evidence="3" id="KW-0576">Peroxisome</keyword>
<protein>
    <recommendedName>
        <fullName evidence="2 3">Peroxisomal membrane protein PEX16</fullName>
    </recommendedName>
</protein>
<dbReference type="GO" id="GO:0007031">
    <property type="term" value="P:peroxisome organization"/>
    <property type="evidence" value="ECO:0007669"/>
    <property type="project" value="UniProtKB-KW"/>
</dbReference>
<organism evidence="5 6">
    <name type="scientific">Pocillopora damicornis</name>
    <name type="common">Cauliflower coral</name>
    <name type="synonym">Millepora damicornis</name>
    <dbReference type="NCBI Taxonomy" id="46731"/>
    <lineage>
        <taxon>Eukaryota</taxon>
        <taxon>Metazoa</taxon>
        <taxon>Cnidaria</taxon>
        <taxon>Anthozoa</taxon>
        <taxon>Hexacorallia</taxon>
        <taxon>Scleractinia</taxon>
        <taxon>Astrocoeniina</taxon>
        <taxon>Pocilloporidae</taxon>
        <taxon>Pocillopora</taxon>
    </lineage>
</organism>
<evidence type="ECO:0000256" key="3">
    <source>
        <dbReference type="RuleBase" id="RU365003"/>
    </source>
</evidence>
<keyword evidence="3" id="KW-0962">Peroxisome biogenesis</keyword>